<dbReference type="PANTHER" id="PTHR10412">
    <property type="entry name" value="MANNOSYL-OLIGOSACCHARIDE GLUCOSIDASE"/>
    <property type="match status" value="1"/>
</dbReference>
<keyword evidence="6" id="KW-1185">Reference proteome</keyword>
<accession>A0ABN7VXG8</accession>
<dbReference type="InterPro" id="IPR038518">
    <property type="entry name" value="Glyco_hydro_63N_sf"/>
</dbReference>
<evidence type="ECO:0000313" key="5">
    <source>
        <dbReference type="EMBL" id="CAG8802555.1"/>
    </source>
</evidence>
<dbReference type="InterPro" id="IPR004888">
    <property type="entry name" value="Glycoside_hydrolase_63"/>
</dbReference>
<comment type="subcellular location">
    <subcellularLocation>
        <location evidence="3">Endoplasmic reticulum membrane</location>
        <topology evidence="3">Single-pass type II membrane protein</topology>
    </subcellularLocation>
</comment>
<dbReference type="Gene3D" id="2.70.98.110">
    <property type="entry name" value="Glycosyl hydrolase family 63, N-terminal domain"/>
    <property type="match status" value="1"/>
</dbReference>
<dbReference type="PANTHER" id="PTHR10412:SF11">
    <property type="entry name" value="MANNOSYL-OLIGOSACCHARIDE GLUCOSIDASE"/>
    <property type="match status" value="1"/>
</dbReference>
<organism evidence="5 6">
    <name type="scientific">Gigaspora margarita</name>
    <dbReference type="NCBI Taxonomy" id="4874"/>
    <lineage>
        <taxon>Eukaryota</taxon>
        <taxon>Fungi</taxon>
        <taxon>Fungi incertae sedis</taxon>
        <taxon>Mucoromycota</taxon>
        <taxon>Glomeromycotina</taxon>
        <taxon>Glomeromycetes</taxon>
        <taxon>Diversisporales</taxon>
        <taxon>Gigasporaceae</taxon>
        <taxon>Gigaspora</taxon>
    </lineage>
</organism>
<comment type="function">
    <text evidence="3">Cleaves the distal alpha 1,2-linked glucose residue from the Glc(3)Man(9)GlcNAc(2) oligosaccharide precursor.</text>
</comment>
<dbReference type="EC" id="3.2.1.106" evidence="3"/>
<name>A0ABN7VXG8_GIGMA</name>
<sequence length="142" mass="15876">MDKASVISSMNESLLWGTYRPNLYFGTRPQLPESLLTGTMWFGVNDLSSFEWMGGGGYKNYVEKYSYIKHDGRSFAIQNITDEQNNVILKIEFLKTSGGGDWAVRISGIPISEDEPSGLSLLYYFGLEGSGRLDLKNNLDPS</sequence>
<dbReference type="InterPro" id="IPR031631">
    <property type="entry name" value="Glyco_hydro_63N"/>
</dbReference>
<comment type="similarity">
    <text evidence="3">Belongs to the glycosyl hydrolase 63 family.</text>
</comment>
<evidence type="ECO:0000256" key="3">
    <source>
        <dbReference type="RuleBase" id="RU368089"/>
    </source>
</evidence>
<reference evidence="5 6" key="1">
    <citation type="submission" date="2021-06" db="EMBL/GenBank/DDBJ databases">
        <authorList>
            <person name="Kallberg Y."/>
            <person name="Tangrot J."/>
            <person name="Rosling A."/>
        </authorList>
    </citation>
    <scope>NUCLEOTIDE SEQUENCE [LARGE SCALE GENOMIC DNA]</scope>
    <source>
        <strain evidence="5 6">120-4 pot B 10/14</strain>
    </source>
</reference>
<comment type="catalytic activity">
    <reaction evidence="3">
        <text>N(4)-(alpha-D-Glc-(1-&gt;2)-alpha-D-Glc-(1-&gt;3)-alpha-D-Glc-(1-&gt;3)-alpha-D-Man-(1-&gt;2)-alpha-D-Man-(1-&gt;2)-alpha-D-Man-(1-&gt;3)-[alpha-D-Man-(1-&gt;2)-alpha-D-Man-(1-&gt;3)-[alpha-D-Man-(1-&gt;2)-alpha-D-Man-(1-&gt;6)]-alpha-D-Man-(1-&gt;6)]-beta-D-Man-(1-&gt;4)-beta-D-GlcNAc-(1-&gt;4)-beta-D-GlcNAc)-L-asparaginyl-[protein] + H2O = N(4)-(alpha-D-Glc-(1-&gt;3)-alpha-D-Glc-(1-&gt;3)-alpha-D-Man-(1-&gt;2)-alpha-D-Man-(1-&gt;2)-alpha-D-Man-(1-&gt;3)-[alpha-D-Man-(1-&gt;2)-alpha-D-Man-(1-&gt;3)-[alpha-D-Man-(1-&gt;2)-alpha-D-Man-(1-&gt;6)]-alpha-D-Man-(1-&gt;6)]-beta-D-Man-(1-&gt;4)-beta-D-GlcNAc-(1-&gt;4)-beta-D-GlcNAc)-L-asparaginyl-[protein] + beta-D-glucose</text>
        <dbReference type="Rhea" id="RHEA:55988"/>
        <dbReference type="Rhea" id="RHEA-COMP:12806"/>
        <dbReference type="Rhea" id="RHEA-COMP:14355"/>
        <dbReference type="ChEBI" id="CHEBI:15377"/>
        <dbReference type="ChEBI" id="CHEBI:15903"/>
        <dbReference type="ChEBI" id="CHEBI:59082"/>
        <dbReference type="ChEBI" id="CHEBI:132537"/>
        <dbReference type="EC" id="3.2.1.106"/>
    </reaction>
</comment>
<protein>
    <recommendedName>
        <fullName evidence="3">Mannosyl-oligosaccharide glucosidase</fullName>
        <ecNumber evidence="3">3.2.1.106</ecNumber>
    </recommendedName>
</protein>
<keyword evidence="2 3" id="KW-0326">Glycosidase</keyword>
<dbReference type="Pfam" id="PF16923">
    <property type="entry name" value="Glyco_hydro_63N"/>
    <property type="match status" value="1"/>
</dbReference>
<evidence type="ECO:0000313" key="6">
    <source>
        <dbReference type="Proteomes" id="UP000789901"/>
    </source>
</evidence>
<feature type="non-terminal residue" evidence="5">
    <location>
        <position position="142"/>
    </location>
</feature>
<evidence type="ECO:0000256" key="2">
    <source>
        <dbReference type="ARBA" id="ARBA00023295"/>
    </source>
</evidence>
<dbReference type="Proteomes" id="UP000789901">
    <property type="component" value="Unassembled WGS sequence"/>
</dbReference>
<comment type="caution">
    <text evidence="5">The sequence shown here is derived from an EMBL/GenBank/DDBJ whole genome shotgun (WGS) entry which is preliminary data.</text>
</comment>
<evidence type="ECO:0000259" key="4">
    <source>
        <dbReference type="Pfam" id="PF16923"/>
    </source>
</evidence>
<feature type="domain" description="Glycosyl hydrolase family 63 N-terminal" evidence="4">
    <location>
        <begin position="13"/>
        <end position="138"/>
    </location>
</feature>
<gene>
    <name evidence="5" type="ORF">GMARGA_LOCUS23434</name>
</gene>
<proteinExistence type="inferred from homology"/>
<dbReference type="EMBL" id="CAJVQB010023731">
    <property type="protein sequence ID" value="CAG8802555.1"/>
    <property type="molecule type" value="Genomic_DNA"/>
</dbReference>
<evidence type="ECO:0000256" key="1">
    <source>
        <dbReference type="ARBA" id="ARBA00022801"/>
    </source>
</evidence>
<keyword evidence="3" id="KW-0256">Endoplasmic reticulum</keyword>
<keyword evidence="1 3" id="KW-0378">Hydrolase</keyword>